<dbReference type="PRINTS" id="PR00184">
    <property type="entry name" value="NEISSPPORIN"/>
</dbReference>
<dbReference type="AlphaFoldDB" id="A0A1K2HMJ2"/>
<dbReference type="InterPro" id="IPR050298">
    <property type="entry name" value="Gram-neg_bact_OMP"/>
</dbReference>
<evidence type="ECO:0000313" key="14">
    <source>
        <dbReference type="Proteomes" id="UP000186513"/>
    </source>
</evidence>
<keyword evidence="3" id="KW-0813">Transport</keyword>
<dbReference type="GO" id="GO:0015288">
    <property type="term" value="F:porin activity"/>
    <property type="evidence" value="ECO:0007669"/>
    <property type="project" value="UniProtKB-KW"/>
</dbReference>
<dbReference type="InterPro" id="IPR002299">
    <property type="entry name" value="Porin_Neis"/>
</dbReference>
<protein>
    <submittedName>
        <fullName evidence="13">Outer membrane protein (Porin)</fullName>
    </submittedName>
</protein>
<dbReference type="RefSeq" id="WP_072429241.1">
    <property type="nucleotide sequence ID" value="NZ_FPKR01000011.1"/>
</dbReference>
<evidence type="ECO:0000256" key="8">
    <source>
        <dbReference type="ARBA" id="ARBA00023114"/>
    </source>
</evidence>
<dbReference type="GO" id="GO:0046930">
    <property type="term" value="C:pore complex"/>
    <property type="evidence" value="ECO:0007669"/>
    <property type="project" value="UniProtKB-KW"/>
</dbReference>
<evidence type="ECO:0000256" key="6">
    <source>
        <dbReference type="ARBA" id="ARBA00022729"/>
    </source>
</evidence>
<evidence type="ECO:0000256" key="3">
    <source>
        <dbReference type="ARBA" id="ARBA00022448"/>
    </source>
</evidence>
<dbReference type="PANTHER" id="PTHR34501:SF9">
    <property type="entry name" value="MAJOR OUTER MEMBRANE PROTEIN P.IA"/>
    <property type="match status" value="1"/>
</dbReference>
<evidence type="ECO:0000256" key="5">
    <source>
        <dbReference type="ARBA" id="ARBA00022692"/>
    </source>
</evidence>
<evidence type="ECO:0000256" key="10">
    <source>
        <dbReference type="ARBA" id="ARBA00023237"/>
    </source>
</evidence>
<evidence type="ECO:0000313" key="13">
    <source>
        <dbReference type="EMBL" id="SFZ78028.1"/>
    </source>
</evidence>
<evidence type="ECO:0000256" key="7">
    <source>
        <dbReference type="ARBA" id="ARBA00023065"/>
    </source>
</evidence>
<dbReference type="SUPFAM" id="SSF56935">
    <property type="entry name" value="Porins"/>
    <property type="match status" value="1"/>
</dbReference>
<keyword evidence="14" id="KW-1185">Reference proteome</keyword>
<dbReference type="GO" id="GO:0009279">
    <property type="term" value="C:cell outer membrane"/>
    <property type="evidence" value="ECO:0007669"/>
    <property type="project" value="UniProtKB-SubCell"/>
</dbReference>
<keyword evidence="10" id="KW-0998">Cell outer membrane</keyword>
<dbReference type="InterPro" id="IPR033900">
    <property type="entry name" value="Gram_neg_porin_domain"/>
</dbReference>
<organism evidence="13 14">
    <name type="scientific">Chitinimonas taiwanensis DSM 18899</name>
    <dbReference type="NCBI Taxonomy" id="1121279"/>
    <lineage>
        <taxon>Bacteria</taxon>
        <taxon>Pseudomonadati</taxon>
        <taxon>Pseudomonadota</taxon>
        <taxon>Betaproteobacteria</taxon>
        <taxon>Neisseriales</taxon>
        <taxon>Chitinibacteraceae</taxon>
        <taxon>Chitinimonas</taxon>
    </lineage>
</organism>
<evidence type="ECO:0000256" key="1">
    <source>
        <dbReference type="ARBA" id="ARBA00004571"/>
    </source>
</evidence>
<keyword evidence="4" id="KW-1134">Transmembrane beta strand</keyword>
<accession>A0A1K2HMJ2</accession>
<dbReference type="PANTHER" id="PTHR34501">
    <property type="entry name" value="PROTEIN YDDL-RELATED"/>
    <property type="match status" value="1"/>
</dbReference>
<comment type="subunit">
    <text evidence="2">Homotrimer.</text>
</comment>
<comment type="subcellular location">
    <subcellularLocation>
        <location evidence="1">Cell outer membrane</location>
        <topology evidence="1">Multi-pass membrane protein</topology>
    </subcellularLocation>
</comment>
<proteinExistence type="predicted"/>
<dbReference type="CDD" id="cd00342">
    <property type="entry name" value="gram_neg_porins"/>
    <property type="match status" value="1"/>
</dbReference>
<evidence type="ECO:0000256" key="2">
    <source>
        <dbReference type="ARBA" id="ARBA00011233"/>
    </source>
</evidence>
<dbReference type="STRING" id="1121279.SAMN02745887_02736"/>
<feature type="chain" id="PRO_5012227846" evidence="11">
    <location>
        <begin position="21"/>
        <end position="345"/>
    </location>
</feature>
<evidence type="ECO:0000256" key="9">
    <source>
        <dbReference type="ARBA" id="ARBA00023136"/>
    </source>
</evidence>
<keyword evidence="9" id="KW-0472">Membrane</keyword>
<keyword evidence="6 11" id="KW-0732">Signal</keyword>
<sequence length="345" mass="36930">MNKKFIALAVAAAVAPAAFAGDEVILYGQVNVAAVVDNTKDSLFKIDGQSSRIGVKGTESLGNGMSAWFQIESKVAPDDASASGFATREGWVGLKGDFGGVQLGRGKSAFTKAYEEFDLWYQADSFAPFDYGLQTYNDSGLVPVMVDADGNRNDAGYQYRTDNTVRYTYAAEGLDVTVDYAVGENKNDSTKTKEATNLSYSVKGTLGDYWYIVGANMGRNLRMNGSKLNNLLLGGGTTFGDLAVGAGFTRSVFSEAGYGTGKRNSYILNASYALEGNSLYGGVIVGDKLKHNIGKLEDSRFVRYGAGLAVPLSKRTNIVTEYMATNFSGATKDTSYFSVGAYHSF</sequence>
<feature type="domain" description="Porin" evidence="12">
    <location>
        <begin position="7"/>
        <end position="329"/>
    </location>
</feature>
<dbReference type="Proteomes" id="UP000186513">
    <property type="component" value="Unassembled WGS sequence"/>
</dbReference>
<dbReference type="Pfam" id="PF13609">
    <property type="entry name" value="Porin_4"/>
    <property type="match status" value="1"/>
</dbReference>
<name>A0A1K2HMJ2_9NEIS</name>
<evidence type="ECO:0000256" key="11">
    <source>
        <dbReference type="SAM" id="SignalP"/>
    </source>
</evidence>
<dbReference type="EMBL" id="FPKR01000011">
    <property type="protein sequence ID" value="SFZ78028.1"/>
    <property type="molecule type" value="Genomic_DNA"/>
</dbReference>
<dbReference type="Gene3D" id="2.40.160.10">
    <property type="entry name" value="Porin"/>
    <property type="match status" value="1"/>
</dbReference>
<gene>
    <name evidence="13" type="ORF">SAMN02745887_02736</name>
</gene>
<keyword evidence="5" id="KW-0812">Transmembrane</keyword>
<dbReference type="GO" id="GO:0006811">
    <property type="term" value="P:monoatomic ion transport"/>
    <property type="evidence" value="ECO:0007669"/>
    <property type="project" value="UniProtKB-KW"/>
</dbReference>
<dbReference type="OrthoDB" id="9128909at2"/>
<keyword evidence="7" id="KW-0406">Ion transport</keyword>
<evidence type="ECO:0000259" key="12">
    <source>
        <dbReference type="Pfam" id="PF13609"/>
    </source>
</evidence>
<keyword evidence="8" id="KW-0626">Porin</keyword>
<evidence type="ECO:0000256" key="4">
    <source>
        <dbReference type="ARBA" id="ARBA00022452"/>
    </source>
</evidence>
<feature type="signal peptide" evidence="11">
    <location>
        <begin position="1"/>
        <end position="20"/>
    </location>
</feature>
<dbReference type="InterPro" id="IPR023614">
    <property type="entry name" value="Porin_dom_sf"/>
</dbReference>
<reference evidence="13 14" key="1">
    <citation type="submission" date="2016-11" db="EMBL/GenBank/DDBJ databases">
        <authorList>
            <person name="Jaros S."/>
            <person name="Januszkiewicz K."/>
            <person name="Wedrychowicz H."/>
        </authorList>
    </citation>
    <scope>NUCLEOTIDE SEQUENCE [LARGE SCALE GENOMIC DNA]</scope>
    <source>
        <strain evidence="13 14">DSM 18899</strain>
    </source>
</reference>